<comment type="similarity">
    <text evidence="4 11">Belongs to the MoeA family.</text>
</comment>
<evidence type="ECO:0000313" key="13">
    <source>
        <dbReference type="EMBL" id="TPD62921.1"/>
    </source>
</evidence>
<dbReference type="OrthoDB" id="9804758at2"/>
<dbReference type="InterPro" id="IPR036425">
    <property type="entry name" value="MoaB/Mog-like_dom_sf"/>
</dbReference>
<dbReference type="Gene3D" id="2.170.190.11">
    <property type="entry name" value="Molybdopterin biosynthesis moea protein, domain 3"/>
    <property type="match status" value="1"/>
</dbReference>
<feature type="domain" description="MoaB/Mog" evidence="12">
    <location>
        <begin position="178"/>
        <end position="315"/>
    </location>
</feature>
<evidence type="ECO:0000256" key="3">
    <source>
        <dbReference type="ARBA" id="ARBA00005046"/>
    </source>
</evidence>
<keyword evidence="6 11" id="KW-0808">Transferase</keyword>
<evidence type="ECO:0000256" key="8">
    <source>
        <dbReference type="ARBA" id="ARBA00022842"/>
    </source>
</evidence>
<name>A0A501PT82_9PROT</name>
<dbReference type="AlphaFoldDB" id="A0A501PT82"/>
<dbReference type="PANTHER" id="PTHR10192">
    <property type="entry name" value="MOLYBDOPTERIN BIOSYNTHESIS PROTEIN"/>
    <property type="match status" value="1"/>
</dbReference>
<dbReference type="SMART" id="SM00852">
    <property type="entry name" value="MoCF_biosynth"/>
    <property type="match status" value="1"/>
</dbReference>
<proteinExistence type="inferred from homology"/>
<dbReference type="InterPro" id="IPR008284">
    <property type="entry name" value="MoCF_biosynth_CS"/>
</dbReference>
<evidence type="ECO:0000256" key="7">
    <source>
        <dbReference type="ARBA" id="ARBA00022723"/>
    </source>
</evidence>
<comment type="pathway">
    <text evidence="3 11">Cofactor biosynthesis; molybdopterin biosynthesis.</text>
</comment>
<gene>
    <name evidence="13" type="ORF">FIV46_02245</name>
</gene>
<evidence type="ECO:0000313" key="14">
    <source>
        <dbReference type="Proteomes" id="UP000319148"/>
    </source>
</evidence>
<keyword evidence="14" id="KW-1185">Reference proteome</keyword>
<dbReference type="GO" id="GO:0046872">
    <property type="term" value="F:metal ion binding"/>
    <property type="evidence" value="ECO:0007669"/>
    <property type="project" value="UniProtKB-UniRule"/>
</dbReference>
<dbReference type="Pfam" id="PF00994">
    <property type="entry name" value="MoCF_biosynth"/>
    <property type="match status" value="1"/>
</dbReference>
<dbReference type="SUPFAM" id="SSF63867">
    <property type="entry name" value="MoeA C-terminal domain-like"/>
    <property type="match status" value="1"/>
</dbReference>
<dbReference type="GO" id="GO:0006777">
    <property type="term" value="P:Mo-molybdopterin cofactor biosynthetic process"/>
    <property type="evidence" value="ECO:0007669"/>
    <property type="project" value="UniProtKB-UniRule"/>
</dbReference>
<dbReference type="UniPathway" id="UPA00344"/>
<keyword evidence="8 11" id="KW-0460">Magnesium</keyword>
<dbReference type="InterPro" id="IPR036688">
    <property type="entry name" value="MoeA_C_domain_IV_sf"/>
</dbReference>
<evidence type="ECO:0000259" key="12">
    <source>
        <dbReference type="SMART" id="SM00852"/>
    </source>
</evidence>
<dbReference type="NCBIfam" id="NF045515">
    <property type="entry name" value="Glp_gephyrin"/>
    <property type="match status" value="1"/>
</dbReference>
<comment type="catalytic activity">
    <reaction evidence="10">
        <text>adenylyl-molybdopterin + molybdate = Mo-molybdopterin + AMP + H(+)</text>
        <dbReference type="Rhea" id="RHEA:35047"/>
        <dbReference type="ChEBI" id="CHEBI:15378"/>
        <dbReference type="ChEBI" id="CHEBI:36264"/>
        <dbReference type="ChEBI" id="CHEBI:62727"/>
        <dbReference type="ChEBI" id="CHEBI:71302"/>
        <dbReference type="ChEBI" id="CHEBI:456215"/>
        <dbReference type="EC" id="2.10.1.1"/>
    </reaction>
</comment>
<evidence type="ECO:0000256" key="1">
    <source>
        <dbReference type="ARBA" id="ARBA00001946"/>
    </source>
</evidence>
<dbReference type="GO" id="GO:0005829">
    <property type="term" value="C:cytosol"/>
    <property type="evidence" value="ECO:0007669"/>
    <property type="project" value="TreeGrafter"/>
</dbReference>
<dbReference type="Pfam" id="PF03454">
    <property type="entry name" value="MoeA_C"/>
    <property type="match status" value="1"/>
</dbReference>
<evidence type="ECO:0000256" key="2">
    <source>
        <dbReference type="ARBA" id="ARBA00002901"/>
    </source>
</evidence>
<dbReference type="SUPFAM" id="SSF53218">
    <property type="entry name" value="Molybdenum cofactor biosynthesis proteins"/>
    <property type="match status" value="1"/>
</dbReference>
<keyword evidence="9 11" id="KW-0501">Molybdenum cofactor biosynthesis</keyword>
<evidence type="ECO:0000256" key="4">
    <source>
        <dbReference type="ARBA" id="ARBA00010763"/>
    </source>
</evidence>
<evidence type="ECO:0000256" key="9">
    <source>
        <dbReference type="ARBA" id="ARBA00023150"/>
    </source>
</evidence>
<evidence type="ECO:0000256" key="11">
    <source>
        <dbReference type="RuleBase" id="RU365090"/>
    </source>
</evidence>
<dbReference type="PROSITE" id="PS01079">
    <property type="entry name" value="MOCF_BIOSYNTHESIS_2"/>
    <property type="match status" value="1"/>
</dbReference>
<dbReference type="PANTHER" id="PTHR10192:SF5">
    <property type="entry name" value="GEPHYRIN"/>
    <property type="match status" value="1"/>
</dbReference>
<sequence length="402" mass="42471">MALLPVQDALERICKGFAALESEVIPLVQALGRTTAEPLIARLTQPPFDASAMDGYAVLARDIADCPVELTVIGEAPAGGGFGETVGTGEAVRIFTGGVLPVGTDTVVIQENVEILPDGRIRVLETASLGKNIRKQGNDFAEGDVLVEKGVRLTSRHLGLLAAANVAYVPVSRKPRVALLATGDELVTVGDTVGPNQIVSSNSVLLSTLIMEQGGEVVDLGIARDNEESLRVMADQVKDVDLFITIGGASVGDHDLVQKVLGEEGLEVDFWKVAMRPGKPLIFGKFRDIPMLGLPGNPASAYVCAAVFLLPALHILMGRQSVGAEHQLARLKNPLPANGPRQHYMRARVEFDDQGRLTVKTATSQDSAKLSTLSGANCLAIRAPHAPEIAPGDMVPVLILPS</sequence>
<comment type="caution">
    <text evidence="13">The sequence shown here is derived from an EMBL/GenBank/DDBJ whole genome shotgun (WGS) entry which is preliminary data.</text>
</comment>
<dbReference type="FunFam" id="3.40.980.10:FF:000004">
    <property type="entry name" value="Molybdopterin molybdenumtransferase"/>
    <property type="match status" value="1"/>
</dbReference>
<dbReference type="Gene3D" id="2.40.340.10">
    <property type="entry name" value="MoeA, C-terminal, domain IV"/>
    <property type="match status" value="1"/>
</dbReference>
<dbReference type="GO" id="GO:0061599">
    <property type="term" value="F:molybdopterin molybdotransferase activity"/>
    <property type="evidence" value="ECO:0007669"/>
    <property type="project" value="UniProtKB-UniRule"/>
</dbReference>
<dbReference type="RefSeq" id="WP_139938171.1">
    <property type="nucleotide sequence ID" value="NZ_JBHSYP010000022.1"/>
</dbReference>
<dbReference type="InterPro" id="IPR038987">
    <property type="entry name" value="MoeA-like"/>
</dbReference>
<comment type="function">
    <text evidence="2 11">Catalyzes the insertion of molybdate into adenylated molybdopterin with the concomitant release of AMP.</text>
</comment>
<dbReference type="Proteomes" id="UP000319148">
    <property type="component" value="Unassembled WGS sequence"/>
</dbReference>
<dbReference type="EMBL" id="VFIY01000004">
    <property type="protein sequence ID" value="TPD62921.1"/>
    <property type="molecule type" value="Genomic_DNA"/>
</dbReference>
<dbReference type="FunFam" id="2.170.190.11:FF:000001">
    <property type="entry name" value="Molybdopterin molybdenumtransferase"/>
    <property type="match status" value="1"/>
</dbReference>
<organism evidence="13 14">
    <name type="scientific">Emcibacter nanhaiensis</name>
    <dbReference type="NCBI Taxonomy" id="1505037"/>
    <lineage>
        <taxon>Bacteria</taxon>
        <taxon>Pseudomonadati</taxon>
        <taxon>Pseudomonadota</taxon>
        <taxon>Alphaproteobacteria</taxon>
        <taxon>Emcibacterales</taxon>
        <taxon>Emcibacteraceae</taxon>
        <taxon>Emcibacter</taxon>
    </lineage>
</organism>
<dbReference type="Gene3D" id="3.90.105.10">
    <property type="entry name" value="Molybdopterin biosynthesis moea protein, domain 2"/>
    <property type="match status" value="1"/>
</dbReference>
<dbReference type="InterPro" id="IPR001453">
    <property type="entry name" value="MoaB/Mog_dom"/>
</dbReference>
<evidence type="ECO:0000256" key="10">
    <source>
        <dbReference type="ARBA" id="ARBA00047317"/>
    </source>
</evidence>
<dbReference type="InterPro" id="IPR036135">
    <property type="entry name" value="MoeA_linker/N_sf"/>
</dbReference>
<reference evidence="14" key="1">
    <citation type="submission" date="2019-06" db="EMBL/GenBank/DDBJ databases">
        <title>The complete genome of Emcibacter congregatus ZYLT.</title>
        <authorList>
            <person name="Zhao Z."/>
        </authorList>
    </citation>
    <scope>NUCLEOTIDE SEQUENCE [LARGE SCALE GENOMIC DNA]</scope>
    <source>
        <strain evidence="14">MCCC 1A06723</strain>
    </source>
</reference>
<dbReference type="InterPro" id="IPR005110">
    <property type="entry name" value="MoeA_linker/N"/>
</dbReference>
<keyword evidence="7 11" id="KW-0479">Metal-binding</keyword>
<accession>A0A501PT82</accession>
<comment type="cofactor">
    <cofactor evidence="1 11">
        <name>Mg(2+)</name>
        <dbReference type="ChEBI" id="CHEBI:18420"/>
    </cofactor>
</comment>
<evidence type="ECO:0000256" key="6">
    <source>
        <dbReference type="ARBA" id="ARBA00022679"/>
    </source>
</evidence>
<dbReference type="InterPro" id="IPR005111">
    <property type="entry name" value="MoeA_C_domain_IV"/>
</dbReference>
<protein>
    <recommendedName>
        <fullName evidence="11">Molybdopterin molybdenumtransferase</fullName>
        <ecNumber evidence="11">2.10.1.1</ecNumber>
    </recommendedName>
</protein>
<dbReference type="SUPFAM" id="SSF63882">
    <property type="entry name" value="MoeA N-terminal region -like"/>
    <property type="match status" value="1"/>
</dbReference>
<dbReference type="Gene3D" id="3.40.980.10">
    <property type="entry name" value="MoaB/Mog-like domain"/>
    <property type="match status" value="1"/>
</dbReference>
<dbReference type="CDD" id="cd00887">
    <property type="entry name" value="MoeA"/>
    <property type="match status" value="1"/>
</dbReference>
<dbReference type="Pfam" id="PF03453">
    <property type="entry name" value="MoeA_N"/>
    <property type="match status" value="1"/>
</dbReference>
<dbReference type="EC" id="2.10.1.1" evidence="11"/>
<evidence type="ECO:0000256" key="5">
    <source>
        <dbReference type="ARBA" id="ARBA00022505"/>
    </source>
</evidence>
<keyword evidence="5 11" id="KW-0500">Molybdenum</keyword>